<keyword evidence="5 17" id="KW-0812">Transmembrane</keyword>
<dbReference type="GO" id="GO:0005886">
    <property type="term" value="C:plasma membrane"/>
    <property type="evidence" value="ECO:0007669"/>
    <property type="project" value="TreeGrafter"/>
</dbReference>
<keyword evidence="10" id="KW-0460">Magnesium</keyword>
<evidence type="ECO:0000256" key="3">
    <source>
        <dbReference type="ARBA" id="ARBA00022554"/>
    </source>
</evidence>
<dbReference type="AlphaFoldDB" id="A0A9N9EYM5"/>
<evidence type="ECO:0000256" key="14">
    <source>
        <dbReference type="ARBA" id="ARBA00023136"/>
    </source>
</evidence>
<evidence type="ECO:0000259" key="18">
    <source>
        <dbReference type="Pfam" id="PF00122"/>
    </source>
</evidence>
<dbReference type="Pfam" id="PF00689">
    <property type="entry name" value="Cation_ATPase_C"/>
    <property type="match status" value="1"/>
</dbReference>
<dbReference type="FunFam" id="2.70.150.10:FF:000028">
    <property type="entry name" value="Calcium-transporting ATPase"/>
    <property type="match status" value="1"/>
</dbReference>
<feature type="transmembrane region" description="Helical" evidence="17">
    <location>
        <begin position="111"/>
        <end position="128"/>
    </location>
</feature>
<dbReference type="GO" id="GO:0005524">
    <property type="term" value="F:ATP binding"/>
    <property type="evidence" value="ECO:0007669"/>
    <property type="project" value="UniProtKB-KW"/>
</dbReference>
<dbReference type="SUPFAM" id="SSF56784">
    <property type="entry name" value="HAD-like"/>
    <property type="match status" value="1"/>
</dbReference>
<evidence type="ECO:0000256" key="9">
    <source>
        <dbReference type="ARBA" id="ARBA00022840"/>
    </source>
</evidence>
<evidence type="ECO:0000256" key="4">
    <source>
        <dbReference type="ARBA" id="ARBA00022568"/>
    </source>
</evidence>
<evidence type="ECO:0000256" key="15">
    <source>
        <dbReference type="ARBA" id="ARBA00038148"/>
    </source>
</evidence>
<dbReference type="InterPro" id="IPR006408">
    <property type="entry name" value="P-type_ATPase_IIB"/>
</dbReference>
<dbReference type="GO" id="GO:0006874">
    <property type="term" value="P:intracellular calcium ion homeostasis"/>
    <property type="evidence" value="ECO:0007669"/>
    <property type="project" value="TreeGrafter"/>
</dbReference>
<organism evidence="21 22">
    <name type="scientific">Cetraspora pellucida</name>
    <dbReference type="NCBI Taxonomy" id="1433469"/>
    <lineage>
        <taxon>Eukaryota</taxon>
        <taxon>Fungi</taxon>
        <taxon>Fungi incertae sedis</taxon>
        <taxon>Mucoromycota</taxon>
        <taxon>Glomeromycotina</taxon>
        <taxon>Glomeromycetes</taxon>
        <taxon>Diversisporales</taxon>
        <taxon>Gigasporaceae</taxon>
        <taxon>Cetraspora</taxon>
    </lineage>
</organism>
<reference evidence="21" key="1">
    <citation type="submission" date="2021-06" db="EMBL/GenBank/DDBJ databases">
        <authorList>
            <person name="Kallberg Y."/>
            <person name="Tangrot J."/>
            <person name="Rosling A."/>
        </authorList>
    </citation>
    <scope>NUCLEOTIDE SEQUENCE</scope>
    <source>
        <strain evidence="21">FL966</strain>
    </source>
</reference>
<dbReference type="InterPro" id="IPR059000">
    <property type="entry name" value="ATPase_P-type_domA"/>
</dbReference>
<feature type="transmembrane region" description="Helical" evidence="17">
    <location>
        <begin position="936"/>
        <end position="959"/>
    </location>
</feature>
<evidence type="ECO:0000256" key="13">
    <source>
        <dbReference type="ARBA" id="ARBA00023065"/>
    </source>
</evidence>
<gene>
    <name evidence="21" type="ORF">CPELLU_LOCUS11597</name>
</gene>
<keyword evidence="12 17" id="KW-1133">Transmembrane helix</keyword>
<dbReference type="Gene3D" id="3.40.50.1000">
    <property type="entry name" value="HAD superfamily/HAD-like"/>
    <property type="match status" value="1"/>
</dbReference>
<keyword evidence="11" id="KW-1278">Translocase</keyword>
<keyword evidence="14 17" id="KW-0472">Membrane</keyword>
<dbReference type="InterPro" id="IPR004014">
    <property type="entry name" value="ATPase_P-typ_cation-transptr_N"/>
</dbReference>
<dbReference type="SFLD" id="SFLDG00002">
    <property type="entry name" value="C1.7:_P-type_atpase_like"/>
    <property type="match status" value="1"/>
</dbReference>
<evidence type="ECO:0000256" key="7">
    <source>
        <dbReference type="ARBA" id="ARBA00022741"/>
    </source>
</evidence>
<dbReference type="SFLD" id="SFLDS00003">
    <property type="entry name" value="Haloacid_Dehalogenase"/>
    <property type="match status" value="1"/>
</dbReference>
<dbReference type="GO" id="GO:0005774">
    <property type="term" value="C:vacuolar membrane"/>
    <property type="evidence" value="ECO:0007669"/>
    <property type="project" value="UniProtKB-SubCell"/>
</dbReference>
<comment type="catalytic activity">
    <reaction evidence="16 17">
        <text>Ca(2+)(in) + ATP + H2O = Ca(2+)(out) + ADP + phosphate + H(+)</text>
        <dbReference type="Rhea" id="RHEA:18105"/>
        <dbReference type="ChEBI" id="CHEBI:15377"/>
        <dbReference type="ChEBI" id="CHEBI:15378"/>
        <dbReference type="ChEBI" id="CHEBI:29108"/>
        <dbReference type="ChEBI" id="CHEBI:30616"/>
        <dbReference type="ChEBI" id="CHEBI:43474"/>
        <dbReference type="ChEBI" id="CHEBI:456216"/>
        <dbReference type="EC" id="7.2.2.10"/>
    </reaction>
</comment>
<feature type="transmembrane region" description="Helical" evidence="17">
    <location>
        <begin position="906"/>
        <end position="930"/>
    </location>
</feature>
<dbReference type="Pfam" id="PF00122">
    <property type="entry name" value="E1-E2_ATPase"/>
    <property type="match status" value="1"/>
</dbReference>
<dbReference type="InterPro" id="IPR023214">
    <property type="entry name" value="HAD_sf"/>
</dbReference>
<proteinExistence type="inferred from homology"/>
<keyword evidence="8 17" id="KW-0106">Calcium</keyword>
<dbReference type="NCBIfam" id="TIGR01517">
    <property type="entry name" value="ATPase-IIB_Ca"/>
    <property type="match status" value="1"/>
</dbReference>
<evidence type="ECO:0000259" key="19">
    <source>
        <dbReference type="Pfam" id="PF00689"/>
    </source>
</evidence>
<name>A0A9N9EYM5_9GLOM</name>
<dbReference type="EMBL" id="CAJVQA010010421">
    <property type="protein sequence ID" value="CAG8696618.1"/>
    <property type="molecule type" value="Genomic_DNA"/>
</dbReference>
<keyword evidence="6" id="KW-0479">Metal-binding</keyword>
<keyword evidence="22" id="KW-1185">Reference proteome</keyword>
<feature type="transmembrane region" description="Helical" evidence="17">
    <location>
        <begin position="834"/>
        <end position="855"/>
    </location>
</feature>
<evidence type="ECO:0000313" key="22">
    <source>
        <dbReference type="Proteomes" id="UP000789759"/>
    </source>
</evidence>
<keyword evidence="4 17" id="KW-0109">Calcium transport</keyword>
<dbReference type="NCBIfam" id="TIGR01494">
    <property type="entry name" value="ATPase_P-type"/>
    <property type="match status" value="2"/>
</dbReference>
<feature type="domain" description="Cation-transporting P-type ATPase N-terminal" evidence="20">
    <location>
        <begin position="50"/>
        <end position="122"/>
    </location>
</feature>
<dbReference type="SUPFAM" id="SSF81665">
    <property type="entry name" value="Calcium ATPase, transmembrane domain M"/>
    <property type="match status" value="1"/>
</dbReference>
<comment type="caution">
    <text evidence="17">Lacks conserved residue(s) required for the propagation of feature annotation.</text>
</comment>
<dbReference type="SUPFAM" id="SSF81653">
    <property type="entry name" value="Calcium ATPase, transduction domain A"/>
    <property type="match status" value="1"/>
</dbReference>
<evidence type="ECO:0000256" key="16">
    <source>
        <dbReference type="ARBA" id="ARBA00048694"/>
    </source>
</evidence>
<feature type="transmembrane region" description="Helical" evidence="17">
    <location>
        <begin position="335"/>
        <end position="354"/>
    </location>
</feature>
<comment type="caution">
    <text evidence="21">The sequence shown here is derived from an EMBL/GenBank/DDBJ whole genome shotgun (WGS) entry which is preliminary data.</text>
</comment>
<evidence type="ECO:0000256" key="8">
    <source>
        <dbReference type="ARBA" id="ARBA00022837"/>
    </source>
</evidence>
<dbReference type="FunFam" id="1.20.1110.10:FF:000039">
    <property type="entry name" value="Calcium-transporting ATPase"/>
    <property type="match status" value="1"/>
</dbReference>
<dbReference type="InterPro" id="IPR023299">
    <property type="entry name" value="ATPase_P-typ_cyto_dom_N"/>
</dbReference>
<dbReference type="InterPro" id="IPR023298">
    <property type="entry name" value="ATPase_P-typ_TM_dom_sf"/>
</dbReference>
<dbReference type="SUPFAM" id="SSF81660">
    <property type="entry name" value="Metal cation-transporting ATPase, ATP-binding domain N"/>
    <property type="match status" value="1"/>
</dbReference>
<evidence type="ECO:0000256" key="12">
    <source>
        <dbReference type="ARBA" id="ARBA00022989"/>
    </source>
</evidence>
<keyword evidence="7 17" id="KW-0547">Nucleotide-binding</keyword>
<protein>
    <recommendedName>
        <fullName evidence="17">Calcium-transporting ATPase</fullName>
        <ecNumber evidence="17">7.2.2.10</ecNumber>
    </recommendedName>
</protein>
<evidence type="ECO:0000256" key="6">
    <source>
        <dbReference type="ARBA" id="ARBA00022723"/>
    </source>
</evidence>
<feature type="transmembrane region" description="Helical" evidence="17">
    <location>
        <begin position="867"/>
        <end position="886"/>
    </location>
</feature>
<comment type="subcellular location">
    <subcellularLocation>
        <location evidence="17">Membrane</location>
        <topology evidence="17">Multi-pass membrane protein</topology>
    </subcellularLocation>
    <subcellularLocation>
        <location evidence="1">Vacuole membrane</location>
        <topology evidence="1">Multi-pass membrane protein</topology>
    </subcellularLocation>
</comment>
<dbReference type="CDD" id="cd02081">
    <property type="entry name" value="P-type_ATPase_Ca_PMCA-like"/>
    <property type="match status" value="1"/>
</dbReference>
<dbReference type="PRINTS" id="PR00120">
    <property type="entry name" value="HATPASE"/>
</dbReference>
<evidence type="ECO:0000256" key="1">
    <source>
        <dbReference type="ARBA" id="ARBA00004128"/>
    </source>
</evidence>
<evidence type="ECO:0000256" key="10">
    <source>
        <dbReference type="ARBA" id="ARBA00022842"/>
    </source>
</evidence>
<dbReference type="Proteomes" id="UP000789759">
    <property type="component" value="Unassembled WGS sequence"/>
</dbReference>
<dbReference type="InterPro" id="IPR036412">
    <property type="entry name" value="HAD-like_sf"/>
</dbReference>
<dbReference type="InterPro" id="IPR001757">
    <property type="entry name" value="P_typ_ATPase"/>
</dbReference>
<sequence>MPPRESLENEQNAPLIDEETRNAGPFTFTIEQLQKLIDPKNVELLRDYGGPDKILDGLRVNRDYGLSSDEGIDTSSKPFQERQKYFGKNILPKVDQQSFFYLVWDAYCDKTLILLSIAALVSLALGISEDLSNHSEDEPRLGWIEGTAILVAVAVVVFTNAINNYQKERQFRKLNDKKEDRIIKLIRDGNEQQVSVFEVNVGDIMMLEPGDIVAVDGIYLSGHNLICDESSATGESDAIKKGDNDPFILSGSKVTEGVGKAVVIAVGVNSYFGKTMMALRHNENEETPLQMKLDFLAEQIAKLGVSVALIMFFTLTIKYFINAALSDHFPEFEEIMVAVINILIQTITIIVVAVPEGLPMAVTLALAYATTKIETMGNATAVCSDKTGTLTQNRMTVVEGFLGQERFIDYNNIQEWRNRINKDTYDIITQGIIVNSTAFEDHDEKGQLNFVGSKTECALLSFCKEFGLEYREIRSHAKKVKVYPFASERKSMTTIIRLPSAGTSHSKASEHVGFRIYVKGASEIVFDGCTHYVNAEGHLQKLDDKSNQLFKNIISEYAEKSLRTICMAYRDITASELNNISDENPPVHDLICLGIVGIEDPLRPGVIESVKIFKKAGVTVRMITGDNLATAKAIAKNAGIYKNGIAITGPEFRKMKKDEQLSIIPRLEVLARSSPTDKTIVVSLLKEEGDVVAVTGDGTNDGPALKLADVGFSMGIAGTEVAKEASSIILMDDNFNSIVKALRWGRAVNDSVRKFLQFQLTVNIAAVIISFTSAVLSDDNESVLTAVQLLWINLIMDTLAALALATEPPTDELLSRLPTLKSASLINFRMWKMIIGQAIFQVAINLTLLHIGPAIFHLNVNNPHDKLIFRTLIFNTFVFLQVFNEINCRRIDDHLNVFANILHNHIFIIVQIAIITSQFFIVQYGGIAFGTAKLAWYHWLVTVLIGSLSLPVGVIIRLFPNTCIPDYILNEYYRPKVTKEKMLWEQAIHDVRAELKVFGAIRKPKSRPSHGFLRIANDMMHKK</sequence>
<dbReference type="SFLD" id="SFLDF00027">
    <property type="entry name" value="p-type_atpase"/>
    <property type="match status" value="1"/>
</dbReference>
<feature type="transmembrane region" description="Helical" evidence="17">
    <location>
        <begin position="140"/>
        <end position="162"/>
    </location>
</feature>
<dbReference type="GO" id="GO:0046872">
    <property type="term" value="F:metal ion binding"/>
    <property type="evidence" value="ECO:0007669"/>
    <property type="project" value="UniProtKB-KW"/>
</dbReference>
<dbReference type="EC" id="7.2.2.10" evidence="17"/>
<dbReference type="FunFam" id="3.40.1110.10:FF:000045">
    <property type="entry name" value="Calcium-transporting ATPase"/>
    <property type="match status" value="1"/>
</dbReference>
<dbReference type="GO" id="GO:0016887">
    <property type="term" value="F:ATP hydrolysis activity"/>
    <property type="evidence" value="ECO:0007669"/>
    <property type="project" value="InterPro"/>
</dbReference>
<comment type="similarity">
    <text evidence="15 17">Belongs to the cation transport ATPase (P-type) (TC 3.A.3) family.</text>
</comment>
<dbReference type="FunFam" id="3.40.50.1000:FF:000018">
    <property type="entry name" value="Calcium-transporting ATPase"/>
    <property type="match status" value="1"/>
</dbReference>
<keyword evidence="13 17" id="KW-0406">Ion transport</keyword>
<dbReference type="PRINTS" id="PR00119">
    <property type="entry name" value="CATATPASE"/>
</dbReference>
<evidence type="ECO:0000256" key="17">
    <source>
        <dbReference type="RuleBase" id="RU361146"/>
    </source>
</evidence>
<dbReference type="GO" id="GO:0005388">
    <property type="term" value="F:P-type calcium transporter activity"/>
    <property type="evidence" value="ECO:0007669"/>
    <property type="project" value="UniProtKB-EC"/>
</dbReference>
<evidence type="ECO:0000313" key="21">
    <source>
        <dbReference type="EMBL" id="CAG8696618.1"/>
    </source>
</evidence>
<keyword evidence="2 17" id="KW-0813">Transport</keyword>
<feature type="transmembrane region" description="Helical" evidence="17">
    <location>
        <begin position="300"/>
        <end position="320"/>
    </location>
</feature>
<comment type="function">
    <text evidence="17">Catalyzes the hydrolysis of ATP coupled with the transport of calcium.</text>
</comment>
<dbReference type="PANTHER" id="PTHR24093">
    <property type="entry name" value="CATION TRANSPORTING ATPASE"/>
    <property type="match status" value="1"/>
</dbReference>
<dbReference type="InterPro" id="IPR018303">
    <property type="entry name" value="ATPase_P-typ_P_site"/>
</dbReference>
<evidence type="ECO:0000256" key="11">
    <source>
        <dbReference type="ARBA" id="ARBA00022967"/>
    </source>
</evidence>
<keyword evidence="9 17" id="KW-0067">ATP-binding</keyword>
<dbReference type="OrthoDB" id="3352408at2759"/>
<evidence type="ECO:0000259" key="20">
    <source>
        <dbReference type="Pfam" id="PF00690"/>
    </source>
</evidence>
<evidence type="ECO:0000256" key="5">
    <source>
        <dbReference type="ARBA" id="ARBA00022692"/>
    </source>
</evidence>
<dbReference type="InterPro" id="IPR008250">
    <property type="entry name" value="ATPase_P-typ_transduc_dom_A_sf"/>
</dbReference>
<feature type="domain" description="Cation-transporting P-type ATPase C-terminal" evidence="19">
    <location>
        <begin position="782"/>
        <end position="959"/>
    </location>
</feature>
<dbReference type="PROSITE" id="PS00154">
    <property type="entry name" value="ATPASE_E1_E2"/>
    <property type="match status" value="1"/>
</dbReference>
<feature type="domain" description="P-type ATPase A" evidence="18">
    <location>
        <begin position="181"/>
        <end position="277"/>
    </location>
</feature>
<dbReference type="PANTHER" id="PTHR24093:SF369">
    <property type="entry name" value="CALCIUM-TRANSPORTING ATPASE"/>
    <property type="match status" value="1"/>
</dbReference>
<dbReference type="InterPro" id="IPR044492">
    <property type="entry name" value="P_typ_ATPase_HD_dom"/>
</dbReference>
<accession>A0A9N9EYM5</accession>
<dbReference type="Gene3D" id="3.40.1110.10">
    <property type="entry name" value="Calcium-transporting ATPase, cytoplasmic domain N"/>
    <property type="match status" value="1"/>
</dbReference>
<dbReference type="InterPro" id="IPR006068">
    <property type="entry name" value="ATPase_P-typ_cation-transptr_C"/>
</dbReference>
<keyword evidence="3" id="KW-0926">Vacuole</keyword>
<evidence type="ECO:0000256" key="2">
    <source>
        <dbReference type="ARBA" id="ARBA00022448"/>
    </source>
</evidence>
<dbReference type="Gene3D" id="1.20.1110.10">
    <property type="entry name" value="Calcium-transporting ATPase, transmembrane domain"/>
    <property type="match status" value="1"/>
</dbReference>
<dbReference type="Pfam" id="PF13246">
    <property type="entry name" value="Cation_ATPase"/>
    <property type="match status" value="1"/>
</dbReference>
<dbReference type="Gene3D" id="2.70.150.10">
    <property type="entry name" value="Calcium-transporting ATPase, cytoplasmic transduction domain A"/>
    <property type="match status" value="1"/>
</dbReference>
<dbReference type="Pfam" id="PF00690">
    <property type="entry name" value="Cation_ATPase_N"/>
    <property type="match status" value="1"/>
</dbReference>